<evidence type="ECO:0000256" key="9">
    <source>
        <dbReference type="SAM" id="MobiDB-lite"/>
    </source>
</evidence>
<dbReference type="Gene3D" id="3.30.160.60">
    <property type="entry name" value="Classic Zinc Finger"/>
    <property type="match status" value="2"/>
</dbReference>
<feature type="compositionally biased region" description="Basic residues" evidence="9">
    <location>
        <begin position="151"/>
        <end position="163"/>
    </location>
</feature>
<sequence length="500" mass="50499">MLSQMPHSEDAAGLMLPDATKNAQAPPDARSPLEAILGMALSSSDKPGSSDPESDVGVPLLEVTMQQQQQQQHEPAAAQVPAPAPQAEDRFTIQYTEKEKRERRYECGYCKKRFQRPSSLTSHVYTHTGERPFACTFPGCSRRFSVHSNLRRHHKVHTKRRRSSREERAHGPPLACPLFPGRRPGIDAVLAHPPRNPLLPIAHAGGSGSVGAFGGGLAGQATATAGWGALAPGTAGLMASQCRSTYPGPLAGGYAPRHQLEYLDPPPPPPPGIESIIGGAISQELGALSLPLSLAPAGSAASSNSSPGSGHSLSLADTALAGGFGPRGAPGGLGSAFTDSQVEALLGSAAAIYAADSDASSNTSTSSDCAATATASSGSSSAQAAAVGPLFLGSSSSSSSSPLSLPLPLPLPPPLRAVPGPELGALAGAPAIATPPILTNSSTTTKAMTGAIESSRPSGSGSDAAALFDALYGGGGCNGGGGDHAAAAVWQLLQAGRPQR</sequence>
<dbReference type="PROSITE" id="PS50157">
    <property type="entry name" value="ZINC_FINGER_C2H2_2"/>
    <property type="match status" value="2"/>
</dbReference>
<dbReference type="FunFam" id="3.30.160.60:FF:001102">
    <property type="entry name" value="Transcription factor IIIA"/>
    <property type="match status" value="1"/>
</dbReference>
<evidence type="ECO:0000256" key="7">
    <source>
        <dbReference type="ARBA" id="ARBA00023242"/>
    </source>
</evidence>
<evidence type="ECO:0000313" key="12">
    <source>
        <dbReference type="Proteomes" id="UP001140217"/>
    </source>
</evidence>
<dbReference type="Proteomes" id="UP001140217">
    <property type="component" value="Unassembled WGS sequence"/>
</dbReference>
<feature type="region of interest" description="Disordered" evidence="9">
    <location>
        <begin position="151"/>
        <end position="177"/>
    </location>
</feature>
<protein>
    <recommendedName>
        <fullName evidence="10">C2H2-type domain-containing protein</fullName>
    </recommendedName>
</protein>
<feature type="compositionally biased region" description="Low complexity" evidence="9">
    <location>
        <begin position="66"/>
        <end position="81"/>
    </location>
</feature>
<keyword evidence="6" id="KW-0238">DNA-binding</keyword>
<feature type="region of interest" description="Disordered" evidence="9">
    <location>
        <begin position="65"/>
        <end position="86"/>
    </location>
</feature>
<comment type="subcellular location">
    <subcellularLocation>
        <location evidence="1">Nucleus</location>
    </subcellularLocation>
</comment>
<dbReference type="GO" id="GO:0000785">
    <property type="term" value="C:chromatin"/>
    <property type="evidence" value="ECO:0007669"/>
    <property type="project" value="TreeGrafter"/>
</dbReference>
<organism evidence="11 12">
    <name type="scientific">Coemansia javaensis</name>
    <dbReference type="NCBI Taxonomy" id="2761396"/>
    <lineage>
        <taxon>Eukaryota</taxon>
        <taxon>Fungi</taxon>
        <taxon>Fungi incertae sedis</taxon>
        <taxon>Zoopagomycota</taxon>
        <taxon>Kickxellomycotina</taxon>
        <taxon>Kickxellomycetes</taxon>
        <taxon>Kickxellales</taxon>
        <taxon>Kickxellaceae</taxon>
        <taxon>Coemansia</taxon>
    </lineage>
</organism>
<dbReference type="InterPro" id="IPR013087">
    <property type="entry name" value="Znf_C2H2_type"/>
</dbReference>
<dbReference type="SUPFAM" id="SSF57667">
    <property type="entry name" value="beta-beta-alpha zinc fingers"/>
    <property type="match status" value="1"/>
</dbReference>
<keyword evidence="5" id="KW-0862">Zinc</keyword>
<dbReference type="GO" id="GO:0005667">
    <property type="term" value="C:transcription regulator complex"/>
    <property type="evidence" value="ECO:0007669"/>
    <property type="project" value="TreeGrafter"/>
</dbReference>
<dbReference type="GO" id="GO:0000978">
    <property type="term" value="F:RNA polymerase II cis-regulatory region sequence-specific DNA binding"/>
    <property type="evidence" value="ECO:0007669"/>
    <property type="project" value="TreeGrafter"/>
</dbReference>
<dbReference type="OrthoDB" id="6077919at2759"/>
<accession>A0A9W8HCM9</accession>
<evidence type="ECO:0000256" key="2">
    <source>
        <dbReference type="ARBA" id="ARBA00022723"/>
    </source>
</evidence>
<evidence type="ECO:0000256" key="8">
    <source>
        <dbReference type="PROSITE-ProRule" id="PRU00042"/>
    </source>
</evidence>
<dbReference type="PANTHER" id="PTHR14003:SF19">
    <property type="entry name" value="YY2 TRANSCRIPTION FACTOR"/>
    <property type="match status" value="1"/>
</dbReference>
<feature type="domain" description="C2H2-type" evidence="10">
    <location>
        <begin position="133"/>
        <end position="162"/>
    </location>
</feature>
<dbReference type="EMBL" id="JANBUL010000125">
    <property type="protein sequence ID" value="KAJ2780790.1"/>
    <property type="molecule type" value="Genomic_DNA"/>
</dbReference>
<dbReference type="InterPro" id="IPR036236">
    <property type="entry name" value="Znf_C2H2_sf"/>
</dbReference>
<keyword evidence="12" id="KW-1185">Reference proteome</keyword>
<dbReference type="AlphaFoldDB" id="A0A9W8HCM9"/>
<evidence type="ECO:0000256" key="6">
    <source>
        <dbReference type="ARBA" id="ARBA00023125"/>
    </source>
</evidence>
<keyword evidence="4 8" id="KW-0863">Zinc-finger</keyword>
<dbReference type="PANTHER" id="PTHR14003">
    <property type="entry name" value="TRANSCRIPTIONAL REPRESSOR PROTEIN YY"/>
    <property type="match status" value="1"/>
</dbReference>
<evidence type="ECO:0000259" key="10">
    <source>
        <dbReference type="PROSITE" id="PS50157"/>
    </source>
</evidence>
<evidence type="ECO:0000256" key="4">
    <source>
        <dbReference type="ARBA" id="ARBA00022771"/>
    </source>
</evidence>
<keyword evidence="3" id="KW-0677">Repeat</keyword>
<dbReference type="GO" id="GO:0000981">
    <property type="term" value="F:DNA-binding transcription factor activity, RNA polymerase II-specific"/>
    <property type="evidence" value="ECO:0007669"/>
    <property type="project" value="TreeGrafter"/>
</dbReference>
<dbReference type="Pfam" id="PF00096">
    <property type="entry name" value="zf-C2H2"/>
    <property type="match status" value="1"/>
</dbReference>
<name>A0A9W8HCM9_9FUNG</name>
<dbReference type="GO" id="GO:0008270">
    <property type="term" value="F:zinc ion binding"/>
    <property type="evidence" value="ECO:0007669"/>
    <property type="project" value="UniProtKB-KW"/>
</dbReference>
<dbReference type="PROSITE" id="PS00028">
    <property type="entry name" value="ZINC_FINGER_C2H2_1"/>
    <property type="match status" value="2"/>
</dbReference>
<dbReference type="SMART" id="SM00355">
    <property type="entry name" value="ZnF_C2H2"/>
    <property type="match status" value="2"/>
</dbReference>
<evidence type="ECO:0000313" key="11">
    <source>
        <dbReference type="EMBL" id="KAJ2780790.1"/>
    </source>
</evidence>
<evidence type="ECO:0000256" key="3">
    <source>
        <dbReference type="ARBA" id="ARBA00022737"/>
    </source>
</evidence>
<keyword evidence="2" id="KW-0479">Metal-binding</keyword>
<feature type="domain" description="C2H2-type" evidence="10">
    <location>
        <begin position="105"/>
        <end position="132"/>
    </location>
</feature>
<reference evidence="11" key="1">
    <citation type="submission" date="2022-07" db="EMBL/GenBank/DDBJ databases">
        <title>Phylogenomic reconstructions and comparative analyses of Kickxellomycotina fungi.</title>
        <authorList>
            <person name="Reynolds N.K."/>
            <person name="Stajich J.E."/>
            <person name="Barry K."/>
            <person name="Grigoriev I.V."/>
            <person name="Crous P."/>
            <person name="Smith M.E."/>
        </authorList>
    </citation>
    <scope>NUCLEOTIDE SEQUENCE</scope>
    <source>
        <strain evidence="11">NBRC 105414</strain>
    </source>
</reference>
<keyword evidence="7" id="KW-0539">Nucleus</keyword>
<evidence type="ECO:0000256" key="5">
    <source>
        <dbReference type="ARBA" id="ARBA00022833"/>
    </source>
</evidence>
<feature type="region of interest" description="Disordered" evidence="9">
    <location>
        <begin position="1"/>
        <end position="30"/>
    </location>
</feature>
<gene>
    <name evidence="11" type="ORF">H4R18_003258</name>
</gene>
<comment type="caution">
    <text evidence="11">The sequence shown here is derived from an EMBL/GenBank/DDBJ whole genome shotgun (WGS) entry which is preliminary data.</text>
</comment>
<dbReference type="FunFam" id="3.30.160.60:FF:000045">
    <property type="entry name" value="ZFP69 zinc finger protein B"/>
    <property type="match status" value="1"/>
</dbReference>
<evidence type="ECO:0000256" key="1">
    <source>
        <dbReference type="ARBA" id="ARBA00004123"/>
    </source>
</evidence>
<dbReference type="GO" id="GO:0031519">
    <property type="term" value="C:PcG protein complex"/>
    <property type="evidence" value="ECO:0007669"/>
    <property type="project" value="TreeGrafter"/>
</dbReference>
<proteinExistence type="predicted"/>